<keyword evidence="3" id="KW-1185">Reference proteome</keyword>
<proteinExistence type="predicted"/>
<gene>
    <name evidence="2" type="primary">arsN2</name>
    <name evidence="2" type="ORF">NPE20_02265</name>
</gene>
<dbReference type="Pfam" id="PF13508">
    <property type="entry name" value="Acetyltransf_7"/>
    <property type="match status" value="1"/>
</dbReference>
<accession>A0ABT1SWP2</accession>
<evidence type="ECO:0000313" key="2">
    <source>
        <dbReference type="EMBL" id="MCQ6956760.1"/>
    </source>
</evidence>
<dbReference type="Proteomes" id="UP001204376">
    <property type="component" value="Unassembled WGS sequence"/>
</dbReference>
<dbReference type="SUPFAM" id="SSF55729">
    <property type="entry name" value="Acyl-CoA N-acyltransferases (Nat)"/>
    <property type="match status" value="1"/>
</dbReference>
<dbReference type="Gene3D" id="3.40.630.30">
    <property type="match status" value="1"/>
</dbReference>
<dbReference type="PROSITE" id="PS51186">
    <property type="entry name" value="GNAT"/>
    <property type="match status" value="1"/>
</dbReference>
<dbReference type="EMBL" id="JANHOH010000001">
    <property type="protein sequence ID" value="MCQ6956760.1"/>
    <property type="molecule type" value="Genomic_DNA"/>
</dbReference>
<dbReference type="RefSeq" id="WP_256536972.1">
    <property type="nucleotide sequence ID" value="NZ_JANHOH010000001.1"/>
</dbReference>
<reference evidence="2 3" key="1">
    <citation type="submission" date="2022-07" db="EMBL/GenBank/DDBJ databases">
        <title>Mucilaginibacter sp. JC4.</title>
        <authorList>
            <person name="Le V."/>
            <person name="Ko S.-R."/>
            <person name="Ahn C.-Y."/>
            <person name="Oh H.-M."/>
        </authorList>
    </citation>
    <scope>NUCLEOTIDE SEQUENCE [LARGE SCALE GENOMIC DNA]</scope>
    <source>
        <strain evidence="2 3">JC4</strain>
    </source>
</reference>
<dbReference type="CDD" id="cd04301">
    <property type="entry name" value="NAT_SF"/>
    <property type="match status" value="1"/>
</dbReference>
<evidence type="ECO:0000313" key="3">
    <source>
        <dbReference type="Proteomes" id="UP001204376"/>
    </source>
</evidence>
<dbReference type="InterPro" id="IPR000182">
    <property type="entry name" value="GNAT_dom"/>
</dbReference>
<organism evidence="2 3">
    <name type="scientific">Mucilaginibacter aquariorum</name>
    <dbReference type="NCBI Taxonomy" id="2967225"/>
    <lineage>
        <taxon>Bacteria</taxon>
        <taxon>Pseudomonadati</taxon>
        <taxon>Bacteroidota</taxon>
        <taxon>Sphingobacteriia</taxon>
        <taxon>Sphingobacteriales</taxon>
        <taxon>Sphingobacteriaceae</taxon>
        <taxon>Mucilaginibacter</taxon>
    </lineage>
</organism>
<evidence type="ECO:0000259" key="1">
    <source>
        <dbReference type="PROSITE" id="PS51186"/>
    </source>
</evidence>
<comment type="caution">
    <text evidence="2">The sequence shown here is derived from an EMBL/GenBank/DDBJ whole genome shotgun (WGS) entry which is preliminary data.</text>
</comment>
<feature type="domain" description="N-acetyltransferase" evidence="1">
    <location>
        <begin position="1"/>
        <end position="144"/>
    </location>
</feature>
<protein>
    <submittedName>
        <fullName evidence="2">Arsenic resistance N-acetyltransferase ArsN2</fullName>
    </submittedName>
</protein>
<dbReference type="InterPro" id="IPR016181">
    <property type="entry name" value="Acyl_CoA_acyltransferase"/>
</dbReference>
<name>A0ABT1SWP2_9SPHI</name>
<dbReference type="NCBIfam" id="NF040501">
    <property type="entry name" value="resist_ArsN2"/>
    <property type="match status" value="1"/>
</dbReference>
<sequence>MNIELKPAELYRDNVIELLTTEKLPTSDLPGILNNFVVAVNNQTVTGVAGLEVYGNYGLLRSLAVNQNSRGRGIAAHLLSKIETLAAEKGLEAIYLLTETAKDYFERKGYEHIARMDIPEEVKASSEFTHVCPESATAMQKSLN</sequence>